<comment type="caution">
    <text evidence="3">The sequence shown here is derived from an EMBL/GenBank/DDBJ whole genome shotgun (WGS) entry which is preliminary data.</text>
</comment>
<dbReference type="RefSeq" id="WP_051646254.1">
    <property type="nucleotide sequence ID" value="NZ_BNAB01000010.1"/>
</dbReference>
<name>A0AAN4UT12_9RHOB</name>
<dbReference type="PANTHER" id="PTHR13847">
    <property type="entry name" value="SARCOSINE DEHYDROGENASE-RELATED"/>
    <property type="match status" value="1"/>
</dbReference>
<dbReference type="PANTHER" id="PTHR13847:SF287">
    <property type="entry name" value="FAD-DEPENDENT OXIDOREDUCTASE DOMAIN-CONTAINING PROTEIN 1"/>
    <property type="match status" value="1"/>
</dbReference>
<dbReference type="Pfam" id="PF01266">
    <property type="entry name" value="DAO"/>
    <property type="match status" value="1"/>
</dbReference>
<sequence>MTHDFLIIGGGIAGIAAAATLSPLGQVLLLEAEDHFAHHASGRSAALFEPSYGLPPINALSRASEDHLAHADGGVLSARGFMVVAGAEERAAFQADCTAMAMTRISVEEACARVPILNPETVALTAIADHAQDIDTDLLIQNFLRRARANGGQTLTGARVTAIARRGGAWQVETPKGSFRAAALVNAAGPWADQVAQMAGAAPMGLTPYRRSMARIPAPGGHDVSGWPMIFGAGESWYAKPDAGALIVSPADEDPSTPHDAYADDMVLAEGIARYEARMRVPVTRLLANWAGLRTFASDRVLVIGPDPALPDFFWSAGQGGYGFQTSAGAANLLAALVGGTAPQLEADMVAALSPGRFAR</sequence>
<dbReference type="AlphaFoldDB" id="A0AAN4UT12"/>
<evidence type="ECO:0000313" key="4">
    <source>
        <dbReference type="EMBL" id="SDX16700.1"/>
    </source>
</evidence>
<evidence type="ECO:0000256" key="1">
    <source>
        <dbReference type="ARBA" id="ARBA00023002"/>
    </source>
</evidence>
<keyword evidence="1" id="KW-0560">Oxidoreductase</keyword>
<dbReference type="InterPro" id="IPR036188">
    <property type="entry name" value="FAD/NAD-bd_sf"/>
</dbReference>
<keyword evidence="5" id="KW-1185">Reference proteome</keyword>
<proteinExistence type="predicted"/>
<evidence type="ECO:0000313" key="6">
    <source>
        <dbReference type="Proteomes" id="UP000634647"/>
    </source>
</evidence>
<reference evidence="3" key="1">
    <citation type="journal article" date="2014" name="Int. J. Syst. Evol. Microbiol.">
        <title>Complete genome sequence of Corynebacterium casei LMG S-19264T (=DSM 44701T), isolated from a smear-ripened cheese.</title>
        <authorList>
            <consortium name="US DOE Joint Genome Institute (JGI-PGF)"/>
            <person name="Walter F."/>
            <person name="Albersmeier A."/>
            <person name="Kalinowski J."/>
            <person name="Ruckert C."/>
        </authorList>
    </citation>
    <scope>NUCLEOTIDE SEQUENCE</scope>
    <source>
        <strain evidence="3">CGMCC 1.10859</strain>
    </source>
</reference>
<dbReference type="Proteomes" id="UP000634647">
    <property type="component" value="Unassembled WGS sequence"/>
</dbReference>
<dbReference type="InterPro" id="IPR006076">
    <property type="entry name" value="FAD-dep_OxRdtase"/>
</dbReference>
<evidence type="ECO:0000313" key="3">
    <source>
        <dbReference type="EMBL" id="GHE02860.1"/>
    </source>
</evidence>
<dbReference type="GO" id="GO:0005737">
    <property type="term" value="C:cytoplasm"/>
    <property type="evidence" value="ECO:0007669"/>
    <property type="project" value="TreeGrafter"/>
</dbReference>
<gene>
    <name evidence="3" type="ORF">GCM10008024_24070</name>
    <name evidence="4" type="ORF">SAMN05444006_11119</name>
</gene>
<protein>
    <submittedName>
        <fullName evidence="3">Glycerol-3-phosphate dehydrogenase</fullName>
    </submittedName>
    <submittedName>
        <fullName evidence="4">Glycine/D-amino acid oxidase</fullName>
    </submittedName>
</protein>
<dbReference type="GO" id="GO:0016491">
    <property type="term" value="F:oxidoreductase activity"/>
    <property type="evidence" value="ECO:0007669"/>
    <property type="project" value="UniProtKB-KW"/>
</dbReference>
<reference evidence="4 5" key="2">
    <citation type="submission" date="2016-10" db="EMBL/GenBank/DDBJ databases">
        <authorList>
            <person name="Varghese N."/>
            <person name="Submissions S."/>
        </authorList>
    </citation>
    <scope>NUCLEOTIDE SEQUENCE [LARGE SCALE GENOMIC DNA]</scope>
    <source>
        <strain evidence="4 5">DSM 24802</strain>
    </source>
</reference>
<dbReference type="SUPFAM" id="SSF51905">
    <property type="entry name" value="FAD/NAD(P)-binding domain"/>
    <property type="match status" value="1"/>
</dbReference>
<reference evidence="3" key="3">
    <citation type="submission" date="2023-06" db="EMBL/GenBank/DDBJ databases">
        <authorList>
            <person name="Sun Q."/>
            <person name="Zhou Y."/>
        </authorList>
    </citation>
    <scope>NUCLEOTIDE SEQUENCE</scope>
    <source>
        <strain evidence="3">CGMCC 1.10859</strain>
    </source>
</reference>
<dbReference type="Gene3D" id="3.50.50.60">
    <property type="entry name" value="FAD/NAD(P)-binding domain"/>
    <property type="match status" value="1"/>
</dbReference>
<evidence type="ECO:0000313" key="5">
    <source>
        <dbReference type="Proteomes" id="UP000199541"/>
    </source>
</evidence>
<feature type="domain" description="FAD dependent oxidoreductase" evidence="2">
    <location>
        <begin position="4"/>
        <end position="337"/>
    </location>
</feature>
<organism evidence="3 6">
    <name type="scientific">Allgaiera indica</name>
    <dbReference type="NCBI Taxonomy" id="765699"/>
    <lineage>
        <taxon>Bacteria</taxon>
        <taxon>Pseudomonadati</taxon>
        <taxon>Pseudomonadota</taxon>
        <taxon>Alphaproteobacteria</taxon>
        <taxon>Rhodobacterales</taxon>
        <taxon>Paracoccaceae</taxon>
        <taxon>Allgaiera</taxon>
    </lineage>
</organism>
<dbReference type="Proteomes" id="UP000199541">
    <property type="component" value="Unassembled WGS sequence"/>
</dbReference>
<dbReference type="Gene3D" id="3.30.9.10">
    <property type="entry name" value="D-Amino Acid Oxidase, subunit A, domain 2"/>
    <property type="match status" value="1"/>
</dbReference>
<dbReference type="EMBL" id="BNAB01000010">
    <property type="protein sequence ID" value="GHE02860.1"/>
    <property type="molecule type" value="Genomic_DNA"/>
</dbReference>
<evidence type="ECO:0000259" key="2">
    <source>
        <dbReference type="Pfam" id="PF01266"/>
    </source>
</evidence>
<accession>A0AAN4UT12</accession>
<dbReference type="EMBL" id="FNOB01000011">
    <property type="protein sequence ID" value="SDX16700.1"/>
    <property type="molecule type" value="Genomic_DNA"/>
</dbReference>